<dbReference type="RefSeq" id="WP_378303140.1">
    <property type="nucleotide sequence ID" value="NZ_JBHUKS010000006.1"/>
</dbReference>
<protein>
    <submittedName>
        <fullName evidence="1">DUF5988 family protein</fullName>
    </submittedName>
</protein>
<dbReference type="Proteomes" id="UP001597483">
    <property type="component" value="Unassembled WGS sequence"/>
</dbReference>
<comment type="caution">
    <text evidence="1">The sequence shown here is derived from an EMBL/GenBank/DDBJ whole genome shotgun (WGS) entry which is preliminary data.</text>
</comment>
<evidence type="ECO:0000313" key="2">
    <source>
        <dbReference type="Proteomes" id="UP001597483"/>
    </source>
</evidence>
<dbReference type="InterPro" id="IPR046030">
    <property type="entry name" value="DUF5988"/>
</dbReference>
<proteinExistence type="predicted"/>
<gene>
    <name evidence="1" type="ORF">ACFSVL_11130</name>
</gene>
<reference evidence="2" key="1">
    <citation type="journal article" date="2019" name="Int. J. Syst. Evol. Microbiol.">
        <title>The Global Catalogue of Microorganisms (GCM) 10K type strain sequencing project: providing services to taxonomists for standard genome sequencing and annotation.</title>
        <authorList>
            <consortium name="The Broad Institute Genomics Platform"/>
            <consortium name="The Broad Institute Genome Sequencing Center for Infectious Disease"/>
            <person name="Wu L."/>
            <person name="Ma J."/>
        </authorList>
    </citation>
    <scope>NUCLEOTIDE SEQUENCE [LARGE SCALE GENOMIC DNA]</scope>
    <source>
        <strain evidence="2">CGMCC 4.7641</strain>
    </source>
</reference>
<organism evidence="1 2">
    <name type="scientific">Amycolatopsis silviterrae</name>
    <dbReference type="NCBI Taxonomy" id="1656914"/>
    <lineage>
        <taxon>Bacteria</taxon>
        <taxon>Bacillati</taxon>
        <taxon>Actinomycetota</taxon>
        <taxon>Actinomycetes</taxon>
        <taxon>Pseudonocardiales</taxon>
        <taxon>Pseudonocardiaceae</taxon>
        <taxon>Amycolatopsis</taxon>
    </lineage>
</organism>
<evidence type="ECO:0000313" key="1">
    <source>
        <dbReference type="EMBL" id="MFD2467952.1"/>
    </source>
</evidence>
<dbReference type="EMBL" id="JBHUKS010000006">
    <property type="protein sequence ID" value="MFD2467952.1"/>
    <property type="molecule type" value="Genomic_DNA"/>
</dbReference>
<accession>A0ABW5H3X1</accession>
<name>A0ABW5H3X1_9PSEU</name>
<dbReference type="Pfam" id="PF19450">
    <property type="entry name" value="DUF5988"/>
    <property type="match status" value="1"/>
</dbReference>
<sequence length="97" mass="10419">MSGAARCTLVFRGVVDAEETPGSAKGMIEMEKVRIVLAGGPAELRESAVTEVDSLHEKVKIAFASGYEHFSHSGEVAEVDGAVLPVFRWCARTRIAE</sequence>
<keyword evidence="2" id="KW-1185">Reference proteome</keyword>